<feature type="compositionally biased region" description="Low complexity" evidence="3">
    <location>
        <begin position="1265"/>
        <end position="1278"/>
    </location>
</feature>
<accession>A0A9N8JXC9</accession>
<feature type="compositionally biased region" description="Basic and acidic residues" evidence="3">
    <location>
        <begin position="628"/>
        <end position="642"/>
    </location>
</feature>
<feature type="region of interest" description="Disordered" evidence="3">
    <location>
        <begin position="614"/>
        <end position="651"/>
    </location>
</feature>
<comment type="caution">
    <text evidence="5">The sequence shown here is derived from an EMBL/GenBank/DDBJ whole genome shotgun (WGS) entry which is preliminary data.</text>
</comment>
<proteinExistence type="predicted"/>
<dbReference type="CDD" id="cd06257">
    <property type="entry name" value="DnaJ"/>
    <property type="match status" value="1"/>
</dbReference>
<feature type="compositionally biased region" description="Basic and acidic residues" evidence="3">
    <location>
        <begin position="567"/>
        <end position="578"/>
    </location>
</feature>
<evidence type="ECO:0000256" key="3">
    <source>
        <dbReference type="SAM" id="MobiDB-lite"/>
    </source>
</evidence>
<feature type="compositionally biased region" description="Low complexity" evidence="3">
    <location>
        <begin position="837"/>
        <end position="859"/>
    </location>
</feature>
<dbReference type="OrthoDB" id="66964at2759"/>
<feature type="compositionally biased region" description="Polar residues" evidence="3">
    <location>
        <begin position="998"/>
        <end position="1021"/>
    </location>
</feature>
<evidence type="ECO:0000256" key="1">
    <source>
        <dbReference type="ARBA" id="ARBA00023186"/>
    </source>
</evidence>
<sequence>MLPDKDLYQILGLQPNATAAQIKKAFKSASRKHHPDRNKHPDSTQRMQEINYAYEILKDPEKRQQYDGRGQQAGFAQSYCASCSKETRGECTHQFNFKPGGPTPTEPPCWQCRRDVTKIHCINLRCGCCSWCHECADRAFRAAPEKAQRTAHDGIRVTFEEVEHMLSSDVRRDCSLLRREICYSCKQAMHDSDDSQKGLCYNHKWCRSCFFSLYAEADKDPRCCPGMVGFDHSKHLLPEPIAALYEWKLKCNFRTWRHEELRNSLMRPVSEWQEENPHLAWGSEFAHVLWIRNQRIEYLEEKLAECLSDKKNFEVHNLDQHSKEELASELSKLKWQHENIKKDNTGRSETIRHLEGRLAELEEYYKNNETEKFNTTTQTTERELRKQLVTLQSQNKELRTEHANLQTELSQQQSTIRRLDEELKTSKAAAKAVPAQPDSKLQDDIVRKDMRIRGLENSNRISKQANAQNIQKFSEAQRARNAVVTSETAMRKERDELATELAAARSKLEQLQHAPAGEDSLAQDELATALHDRDTAIANEAASEKRNKDLEADLAKLQRDLEAQRQALPDKDAKHQAELSEAQLARDTANQDKSTTQKRCEDLETELSNLQQDLQAQRQALSHQNIKHQAELSEARSARDSEAQDNPATQKRCEDLEAELAKVRLDLGTQEQAFAESQSELSHWQRTAKLAIAKEVRTEEGLNDIKAQLAKAQEEKIAAQTSSGFLQHRSNLFGKLSDQSDKSQQSENKHAKSQEAKGPLPTAPSQIKIPVVERVKATQQKVSQEAGPGSSTAPHKPSPLASVVQAAPNTSSPRAPKPVEATLQQNPTPAPRNIARPVTATQSTAAAPSSVPLSLPVTPKKSSNVPTSAPANVFAFTTTKKPLHGATLPVTPVKSSNIPDSAPVNACATAAAKETLQGAAAAEQQASQHKAAEQTKPFDLATYQKTLASQPPSFQFSKTNEEIIGEGPKSDNTVNRAPANVPTPARPTIETKPLFDWTSFNNKTLSGQDSSLQLGTPNEVTNGDRPESDNTVEPAVPTSITENKTPVPPVGHTEQLKPTTAQADDKSTSSTDFFKGQLHYAKATQKAAQEETMRATQEILQLKAELRRYKKFEVDADQEFARANKEYGNVQRELEKTKKRLRHAKKRSEGAFKIPADQLAHPVDDNDKNVTQLLATLNEALKPVKAEIKKKMKKSQTARKINKEHESPLKISAQRNRRLRDSIRQKNQEIADMRINYGNKRARILDNVCARESEIRCLKKTLHIPKSGSSSEASIGASEPPPPPPSPPPPPPSEKDQKDREQKLKTIRLRRSANKQRDVKGWKTRTAELRDQFDTFCQEMDLSRLEAKFREIEVLLDS</sequence>
<dbReference type="PANTHER" id="PTHR43096">
    <property type="entry name" value="DNAJ HOMOLOG 1, MITOCHONDRIAL-RELATED"/>
    <property type="match status" value="1"/>
</dbReference>
<protein>
    <recommendedName>
        <fullName evidence="4">J domain-containing protein</fullName>
    </recommendedName>
</protein>
<dbReference type="Gene3D" id="1.10.287.110">
    <property type="entry name" value="DnaJ domain"/>
    <property type="match status" value="1"/>
</dbReference>
<keyword evidence="1" id="KW-0143">Chaperone</keyword>
<feature type="compositionally biased region" description="Basic and acidic residues" evidence="3">
    <location>
        <begin position="1293"/>
        <end position="1304"/>
    </location>
</feature>
<evidence type="ECO:0000259" key="4">
    <source>
        <dbReference type="PROSITE" id="PS50076"/>
    </source>
</evidence>
<dbReference type="SUPFAM" id="SSF46565">
    <property type="entry name" value="Chaperone J-domain"/>
    <property type="match status" value="1"/>
</dbReference>
<keyword evidence="2" id="KW-0175">Coiled coil</keyword>
<reference evidence="5" key="1">
    <citation type="submission" date="2020-06" db="EMBL/GenBank/DDBJ databases">
        <authorList>
            <person name="Onetto C."/>
        </authorList>
    </citation>
    <scope>NUCLEOTIDE SEQUENCE</scope>
</reference>
<dbReference type="PROSITE" id="PS50076">
    <property type="entry name" value="DNAJ_2"/>
    <property type="match status" value="1"/>
</dbReference>
<dbReference type="GO" id="GO:0042026">
    <property type="term" value="P:protein refolding"/>
    <property type="evidence" value="ECO:0007669"/>
    <property type="project" value="TreeGrafter"/>
</dbReference>
<feature type="region of interest" description="Disordered" evidence="3">
    <location>
        <begin position="1265"/>
        <end position="1321"/>
    </location>
</feature>
<dbReference type="PRINTS" id="PR00625">
    <property type="entry name" value="JDOMAIN"/>
</dbReference>
<dbReference type="GO" id="GO:0005737">
    <property type="term" value="C:cytoplasm"/>
    <property type="evidence" value="ECO:0007669"/>
    <property type="project" value="TreeGrafter"/>
</dbReference>
<feature type="domain" description="J" evidence="4">
    <location>
        <begin position="6"/>
        <end position="70"/>
    </location>
</feature>
<dbReference type="InterPro" id="IPR001623">
    <property type="entry name" value="DnaJ_domain"/>
</dbReference>
<feature type="region of interest" description="Disordered" evidence="3">
    <location>
        <begin position="736"/>
        <end position="866"/>
    </location>
</feature>
<feature type="coiled-coil region" evidence="2">
    <location>
        <begin position="1085"/>
        <end position="1147"/>
    </location>
</feature>
<name>A0A9N8JXC9_9PEZI</name>
<dbReference type="Proteomes" id="UP000714618">
    <property type="component" value="Unassembled WGS sequence"/>
</dbReference>
<gene>
    <name evidence="5" type="ORF">AWRI4233_LOCUS5396</name>
</gene>
<feature type="compositionally biased region" description="Basic residues" evidence="3">
    <location>
        <begin position="1305"/>
        <end position="1314"/>
    </location>
</feature>
<evidence type="ECO:0000313" key="5">
    <source>
        <dbReference type="EMBL" id="CAD0095969.1"/>
    </source>
</evidence>
<feature type="region of interest" description="Disordered" evidence="3">
    <location>
        <begin position="25"/>
        <end position="45"/>
    </location>
</feature>
<dbReference type="SMART" id="SM00271">
    <property type="entry name" value="DnaJ"/>
    <property type="match status" value="1"/>
</dbReference>
<feature type="compositionally biased region" description="Pro residues" evidence="3">
    <location>
        <begin position="1279"/>
        <end position="1292"/>
    </location>
</feature>
<dbReference type="Pfam" id="PF00226">
    <property type="entry name" value="DnaJ"/>
    <property type="match status" value="1"/>
</dbReference>
<feature type="region of interest" description="Disordered" evidence="3">
    <location>
        <begin position="1191"/>
        <end position="1225"/>
    </location>
</feature>
<evidence type="ECO:0000313" key="6">
    <source>
        <dbReference type="Proteomes" id="UP000714618"/>
    </source>
</evidence>
<evidence type="ECO:0000256" key="2">
    <source>
        <dbReference type="SAM" id="Coils"/>
    </source>
</evidence>
<keyword evidence="6" id="KW-1185">Reference proteome</keyword>
<dbReference type="PANTHER" id="PTHR43096:SF52">
    <property type="entry name" value="DNAJ HOMOLOG 1, MITOCHONDRIAL-RELATED"/>
    <property type="match status" value="1"/>
</dbReference>
<dbReference type="EMBL" id="CAIJEO010000007">
    <property type="protein sequence ID" value="CAD0095969.1"/>
    <property type="molecule type" value="Genomic_DNA"/>
</dbReference>
<feature type="compositionally biased region" description="Polar residues" evidence="3">
    <location>
        <begin position="1056"/>
        <end position="1070"/>
    </location>
</feature>
<feature type="compositionally biased region" description="Basic residues" evidence="3">
    <location>
        <begin position="1191"/>
        <end position="1200"/>
    </location>
</feature>
<feature type="compositionally biased region" description="Basic residues" evidence="3">
    <location>
        <begin position="25"/>
        <end position="37"/>
    </location>
</feature>
<feature type="coiled-coil region" evidence="2">
    <location>
        <begin position="323"/>
        <end position="429"/>
    </location>
</feature>
<feature type="region of interest" description="Disordered" evidence="3">
    <location>
        <begin position="965"/>
        <end position="1070"/>
    </location>
</feature>
<feature type="region of interest" description="Disordered" evidence="3">
    <location>
        <begin position="567"/>
        <end position="598"/>
    </location>
</feature>
<organism evidence="5 6">
    <name type="scientific">Aureobasidium mustum</name>
    <dbReference type="NCBI Taxonomy" id="2773714"/>
    <lineage>
        <taxon>Eukaryota</taxon>
        <taxon>Fungi</taxon>
        <taxon>Dikarya</taxon>
        <taxon>Ascomycota</taxon>
        <taxon>Pezizomycotina</taxon>
        <taxon>Dothideomycetes</taxon>
        <taxon>Dothideomycetidae</taxon>
        <taxon>Dothideales</taxon>
        <taxon>Saccotheciaceae</taxon>
        <taxon>Aureobasidium</taxon>
    </lineage>
</organism>
<feature type="compositionally biased region" description="Polar residues" evidence="3">
    <location>
        <begin position="777"/>
        <end position="793"/>
    </location>
</feature>
<dbReference type="GO" id="GO:0051082">
    <property type="term" value="F:unfolded protein binding"/>
    <property type="evidence" value="ECO:0007669"/>
    <property type="project" value="TreeGrafter"/>
</dbReference>
<dbReference type="InterPro" id="IPR036869">
    <property type="entry name" value="J_dom_sf"/>
</dbReference>